<feature type="region of interest" description="Disordered" evidence="2">
    <location>
        <begin position="1055"/>
        <end position="1079"/>
    </location>
</feature>
<dbReference type="OMA" id="NACATVE"/>
<accession>U6GU98</accession>
<reference evidence="3" key="1">
    <citation type="submission" date="2013-10" db="EMBL/GenBank/DDBJ databases">
        <title>Genomic analysis of the causative agents of coccidiosis in chickens.</title>
        <authorList>
            <person name="Reid A.J."/>
            <person name="Blake D."/>
            <person name="Billington K."/>
            <person name="Browne H."/>
            <person name="Dunn M."/>
            <person name="Hung S."/>
            <person name="Kawahara F."/>
            <person name="Miranda-Saavedra D."/>
            <person name="Mourier T."/>
            <person name="Nagra H."/>
            <person name="Otto T.D."/>
            <person name="Rawlings N."/>
            <person name="Sanchez A."/>
            <person name="Sanders M."/>
            <person name="Subramaniam C."/>
            <person name="Tay Y."/>
            <person name="Dear P."/>
            <person name="Doerig C."/>
            <person name="Gruber A."/>
            <person name="Parkinson J."/>
            <person name="Shirley M."/>
            <person name="Wan K.L."/>
            <person name="Berriman M."/>
            <person name="Tomley F."/>
            <person name="Pain A."/>
        </authorList>
    </citation>
    <scope>NUCLEOTIDE SEQUENCE</scope>
    <source>
        <strain evidence="3">Houghton</strain>
    </source>
</reference>
<sequence>MENDTEDAVLNACPSPEALEPEAAAGIPTQSLTASTQKESFEVVGRAAASLLAAAFCTEDPEVVRKLAEELKVTGDTSLVGGEFPECATDGREGEAADSSQSTPHIEGEEESIFSNQDQEPACTGSFHLEQVPLGSALFSGSLTVNQEGALSILGPATVYFENGTKYMGLLCNRMGLCGDASIQWPSGATYEGQVTRGLRHGIGTYTSADGADGSKYSGEWAAGRRHGFGEQVFADGSRYEGQWVDGLQEGQGLMIWKEPAVQYVGEWRRGTVSGWGRQTWIETPDFDGGGACLFVYDRMAEAPPSTLDDPVRALVDLSTAQQAEVYRHLEAYDGQNLWTQVPACERLAARTIRSVYQTMLRPLQFGETNSSTHICGGSWYQETCPVVLSLPSFFSIAYHPRNMCVLRRVYGAYRRMAPMPHTDPYVLSCAQFWYILLSSWSDEKFQRARRLSGGTPATLTVIEAERRRSTCSIDFRLTELTGRSTDAAPTAAPTEPLFASTGEAPAPAKVPATAADEEARQEAQQQPDSSKPLPGSATTPSTVMSILESHEQGIIRPEKAGPRAYEVIGEDSLRIHRRPVLFTAFLRGLVILLQIRLRNLQRGDKNNSDAGGSGATFAAGAFERLDLEDPHCLSLAWTALCRKLRIFSDTLERQIRNDLKGVSHKDENTQNEHGNQALRKKTSQAEASESRPGGLSRVPSEQPQPKQSVPPQPPARRQDTVSQQLRRSPSGPGMPKPSINRQQSGTTCISTRKAPDAYRYGPATGPTANDSRAKGPSRWPSGSHGEGSVPSSEEIAGLVLPSDHQQAAKGTGECDMLRSTPLSAFALPALGLVAVMLEVLPKSAELHRHQQQSKKLSIQQEKEQDQSKVKADGNLVESSTDALDDGTAAKRDEIQRQQHQQMLWLDQQQQALREAMRKGQLSWTEIASWKLTVIEVQRLLLRIVQLKMPPSIAALLTLERQVEEFMRLFSAAVCSPIGDTQQLLIPTLRQAYSQDQHHIFHQHSLAGDDSPAARSDATFSAAPTADAGTSRCFWQGFCGSSLKGRQIYDPPLKISESVASEVPDSEDGTESETSDSLN</sequence>
<evidence type="ECO:0000313" key="4">
    <source>
        <dbReference type="Proteomes" id="UP000018050"/>
    </source>
</evidence>
<feature type="compositionally biased region" description="Low complexity" evidence="2">
    <location>
        <begin position="12"/>
        <end position="23"/>
    </location>
</feature>
<feature type="compositionally biased region" description="Low complexity" evidence="2">
    <location>
        <begin position="505"/>
        <end position="515"/>
    </location>
</feature>
<protein>
    <submittedName>
        <fullName evidence="3">MORN repeat-containing protein, related</fullName>
        <ecNumber evidence="3">2.4.1.5</ecNumber>
    </submittedName>
</protein>
<reference evidence="3" key="2">
    <citation type="submission" date="2013-10" db="EMBL/GenBank/DDBJ databases">
        <authorList>
            <person name="Aslett M."/>
        </authorList>
    </citation>
    <scope>NUCLEOTIDE SEQUENCE</scope>
    <source>
        <strain evidence="3">Houghton</strain>
    </source>
</reference>
<keyword evidence="4" id="KW-1185">Reference proteome</keyword>
<feature type="region of interest" description="Disordered" evidence="2">
    <location>
        <begin position="82"/>
        <end position="117"/>
    </location>
</feature>
<feature type="compositionally biased region" description="Low complexity" evidence="2">
    <location>
        <begin position="699"/>
        <end position="708"/>
    </location>
</feature>
<proteinExistence type="predicted"/>
<dbReference type="VEuPathDB" id="ToxoDB:EAH_00005210"/>
<feature type="region of interest" description="Disordered" evidence="2">
    <location>
        <begin position="485"/>
        <end position="541"/>
    </location>
</feature>
<name>U6GU98_EIMAC</name>
<dbReference type="OrthoDB" id="346202at2759"/>
<feature type="compositionally biased region" description="Polar residues" evidence="2">
    <location>
        <begin position="740"/>
        <end position="751"/>
    </location>
</feature>
<keyword evidence="1" id="KW-0677">Repeat</keyword>
<dbReference type="PANTHER" id="PTHR43215:SF14">
    <property type="entry name" value="RADIAL SPOKE HEAD 1 HOMOLOG"/>
    <property type="match status" value="1"/>
</dbReference>
<dbReference type="InterPro" id="IPR003409">
    <property type="entry name" value="MORN"/>
</dbReference>
<feature type="compositionally biased region" description="Acidic residues" evidence="2">
    <location>
        <begin position="1064"/>
        <end position="1079"/>
    </location>
</feature>
<dbReference type="SMART" id="SM00698">
    <property type="entry name" value="MORN"/>
    <property type="match status" value="4"/>
</dbReference>
<dbReference type="EMBL" id="HG672084">
    <property type="protein sequence ID" value="CDI82139.1"/>
    <property type="molecule type" value="Genomic_DNA"/>
</dbReference>
<feature type="compositionally biased region" description="Basic and acidic residues" evidence="2">
    <location>
        <begin position="861"/>
        <end position="872"/>
    </location>
</feature>
<dbReference type="PANTHER" id="PTHR43215">
    <property type="entry name" value="RADIAL SPOKE HEAD 1 HOMOLOG"/>
    <property type="match status" value="1"/>
</dbReference>
<dbReference type="Pfam" id="PF02493">
    <property type="entry name" value="MORN"/>
    <property type="match status" value="3"/>
</dbReference>
<dbReference type="GO" id="GO:0047849">
    <property type="term" value="F:dextransucrase activity"/>
    <property type="evidence" value="ECO:0007669"/>
    <property type="project" value="UniProtKB-EC"/>
</dbReference>
<dbReference type="EC" id="2.4.1.5" evidence="3"/>
<dbReference type="RefSeq" id="XP_013248344.1">
    <property type="nucleotide sequence ID" value="XM_013392890.1"/>
</dbReference>
<keyword evidence="3" id="KW-0328">Glycosyltransferase</keyword>
<evidence type="ECO:0000256" key="2">
    <source>
        <dbReference type="SAM" id="MobiDB-lite"/>
    </source>
</evidence>
<keyword evidence="3" id="KW-0808">Transferase</keyword>
<organism evidence="3 4">
    <name type="scientific">Eimeria acervulina</name>
    <name type="common">Coccidian parasite</name>
    <dbReference type="NCBI Taxonomy" id="5801"/>
    <lineage>
        <taxon>Eukaryota</taxon>
        <taxon>Sar</taxon>
        <taxon>Alveolata</taxon>
        <taxon>Apicomplexa</taxon>
        <taxon>Conoidasida</taxon>
        <taxon>Coccidia</taxon>
        <taxon>Eucoccidiorida</taxon>
        <taxon>Eimeriorina</taxon>
        <taxon>Eimeriidae</taxon>
        <taxon>Eimeria</taxon>
    </lineage>
</organism>
<dbReference type="AlphaFoldDB" id="U6GU98"/>
<gene>
    <name evidence="3" type="ORF">EAH_00005210</name>
</gene>
<dbReference type="Proteomes" id="UP000018050">
    <property type="component" value="Unassembled WGS sequence"/>
</dbReference>
<feature type="region of interest" description="Disordered" evidence="2">
    <location>
        <begin position="663"/>
        <end position="793"/>
    </location>
</feature>
<dbReference type="Gene3D" id="2.20.110.10">
    <property type="entry name" value="Histone H3 K4-specific methyltransferase SET7/9 N-terminal domain"/>
    <property type="match status" value="2"/>
</dbReference>
<evidence type="ECO:0000313" key="3">
    <source>
        <dbReference type="EMBL" id="CDI82139.1"/>
    </source>
</evidence>
<evidence type="ECO:0000256" key="1">
    <source>
        <dbReference type="ARBA" id="ARBA00022737"/>
    </source>
</evidence>
<feature type="region of interest" description="Disordered" evidence="2">
    <location>
        <begin position="849"/>
        <end position="886"/>
    </location>
</feature>
<dbReference type="SUPFAM" id="SSF82185">
    <property type="entry name" value="Histone H3 K4-specific methyltransferase SET7/9 N-terminal domain"/>
    <property type="match status" value="1"/>
</dbReference>
<feature type="region of interest" description="Disordered" evidence="2">
    <location>
        <begin position="1"/>
        <end position="23"/>
    </location>
</feature>
<dbReference type="GeneID" id="25268591"/>